<evidence type="ECO:0000256" key="4">
    <source>
        <dbReference type="ARBA" id="ARBA00022989"/>
    </source>
</evidence>
<dbReference type="GO" id="GO:0019706">
    <property type="term" value="F:protein-cysteine S-palmitoyltransferase activity"/>
    <property type="evidence" value="ECO:0007669"/>
    <property type="project" value="UniProtKB-EC"/>
</dbReference>
<keyword evidence="5 10" id="KW-0472">Membrane</keyword>
<dbReference type="HOGENOM" id="CLU_042181_2_1_1"/>
<dbReference type="PROSITE" id="PS50216">
    <property type="entry name" value="DHHC"/>
    <property type="match status" value="1"/>
</dbReference>
<keyword evidence="4 10" id="KW-1133">Transmembrane helix</keyword>
<dbReference type="Proteomes" id="UP000028545">
    <property type="component" value="Unassembled WGS sequence"/>
</dbReference>
<proteinExistence type="inferred from homology"/>
<evidence type="ECO:0000259" key="11">
    <source>
        <dbReference type="Pfam" id="PF01529"/>
    </source>
</evidence>
<protein>
    <recommendedName>
        <fullName evidence="10">Palmitoyltransferase</fullName>
        <ecNumber evidence="10">2.3.1.225</ecNumber>
    </recommendedName>
</protein>
<dbReference type="InterPro" id="IPR039859">
    <property type="entry name" value="PFA4/ZDH16/20/ERF2-like"/>
</dbReference>
<sequence length="415" mass="47940">MVSFTTLILTILSISFVVFVIFFGRIPALRNTPIATLNRLILVHVPNGILAVDKKLTGGRLTTGLLRFGRYLMNDRHPTVLIFYIALLVGSEYLFLPEAWQYLSTFHRVAGTIAIILPYVFLYLAAFTDPGYITHTNHAYHMQLYPYDFSIFQPGHECRTCRFLKPARSKHCNICKKCVSRNDHHCIFINKCVGYRNHRWFVLLLLSTAVLASYGALMGVSIMADQIRDKYPFWSIWPAKDVDWSQYFFAWGWGLQENLGIGAITLLTGMLAPMIWSLLAYTMFLVYCGTTTNETLKWSDWKVDMDDGFAFRRRMSPNRQKFTTIEPAWTRWPVETEQVLTSCENGHPPPEDAPLPGEGPWERVWRLKDIVNMYDLGLWDNLRDVFFLDYDFRRGRLPSGGGRLRRQKPPKASPL</sequence>
<dbReference type="GO" id="GO:0005794">
    <property type="term" value="C:Golgi apparatus"/>
    <property type="evidence" value="ECO:0007669"/>
    <property type="project" value="TreeGrafter"/>
</dbReference>
<evidence type="ECO:0000313" key="13">
    <source>
        <dbReference type="Proteomes" id="UP000028545"/>
    </source>
</evidence>
<reference evidence="12 13" key="1">
    <citation type="journal article" date="2014" name="Genome Announc.">
        <title>Draft genome sequence of the pathogenic fungus Scedosporium apiospermum.</title>
        <authorList>
            <person name="Vandeputte P."/>
            <person name="Ghamrawi S."/>
            <person name="Rechenmann M."/>
            <person name="Iltis A."/>
            <person name="Giraud S."/>
            <person name="Fleury M."/>
            <person name="Thornton C."/>
            <person name="Delhaes L."/>
            <person name="Meyer W."/>
            <person name="Papon N."/>
            <person name="Bouchara J.P."/>
        </authorList>
    </citation>
    <scope>NUCLEOTIDE SEQUENCE [LARGE SCALE GENOMIC DNA]</scope>
    <source>
        <strain evidence="12 13">IHEM 14462</strain>
    </source>
</reference>
<dbReference type="InterPro" id="IPR001594">
    <property type="entry name" value="Palmitoyltrfase_DHHC"/>
</dbReference>
<dbReference type="GeneID" id="27724494"/>
<feature type="transmembrane region" description="Helical" evidence="10">
    <location>
        <begin position="261"/>
        <end position="287"/>
    </location>
</feature>
<dbReference type="GO" id="GO:0016020">
    <property type="term" value="C:membrane"/>
    <property type="evidence" value="ECO:0007669"/>
    <property type="project" value="UniProtKB-SubCell"/>
</dbReference>
<feature type="domain" description="Palmitoyltransferase DHHC" evidence="11">
    <location>
        <begin position="155"/>
        <end position="298"/>
    </location>
</feature>
<dbReference type="GO" id="GO:0005783">
    <property type="term" value="C:endoplasmic reticulum"/>
    <property type="evidence" value="ECO:0007669"/>
    <property type="project" value="TreeGrafter"/>
</dbReference>
<evidence type="ECO:0000256" key="2">
    <source>
        <dbReference type="ARBA" id="ARBA00022679"/>
    </source>
</evidence>
<evidence type="ECO:0000256" key="3">
    <source>
        <dbReference type="ARBA" id="ARBA00022692"/>
    </source>
</evidence>
<gene>
    <name evidence="12" type="ORF">SAPIO_CDS5422</name>
</gene>
<dbReference type="PANTHER" id="PTHR22883:SF288">
    <property type="entry name" value="PALMITOYLTRANSFERASE SWF1"/>
    <property type="match status" value="1"/>
</dbReference>
<evidence type="ECO:0000256" key="1">
    <source>
        <dbReference type="ARBA" id="ARBA00004141"/>
    </source>
</evidence>
<keyword evidence="8 10" id="KW-0012">Acyltransferase</keyword>
<dbReference type="GO" id="GO:0006612">
    <property type="term" value="P:protein targeting to membrane"/>
    <property type="evidence" value="ECO:0007669"/>
    <property type="project" value="TreeGrafter"/>
</dbReference>
<keyword evidence="13" id="KW-1185">Reference proteome</keyword>
<comment type="catalytic activity">
    <reaction evidence="9 10">
        <text>L-cysteinyl-[protein] + hexadecanoyl-CoA = S-hexadecanoyl-L-cysteinyl-[protein] + CoA</text>
        <dbReference type="Rhea" id="RHEA:36683"/>
        <dbReference type="Rhea" id="RHEA-COMP:10131"/>
        <dbReference type="Rhea" id="RHEA-COMP:11032"/>
        <dbReference type="ChEBI" id="CHEBI:29950"/>
        <dbReference type="ChEBI" id="CHEBI:57287"/>
        <dbReference type="ChEBI" id="CHEBI:57379"/>
        <dbReference type="ChEBI" id="CHEBI:74151"/>
        <dbReference type="EC" id="2.3.1.225"/>
    </reaction>
</comment>
<dbReference type="AlphaFoldDB" id="A0A084G6K9"/>
<dbReference type="PANTHER" id="PTHR22883">
    <property type="entry name" value="ZINC FINGER DHHC DOMAIN CONTAINING PROTEIN"/>
    <property type="match status" value="1"/>
</dbReference>
<name>A0A084G6K9_PSEDA</name>
<evidence type="ECO:0000256" key="5">
    <source>
        <dbReference type="ARBA" id="ARBA00023136"/>
    </source>
</evidence>
<dbReference type="EMBL" id="JOWA01000098">
    <property type="protein sequence ID" value="KEZ42971.1"/>
    <property type="molecule type" value="Genomic_DNA"/>
</dbReference>
<dbReference type="OMA" id="HIYLIWA"/>
<dbReference type="InterPro" id="IPR020719">
    <property type="entry name" value="RNA3'_term_phos_cycl-like_CS"/>
</dbReference>
<dbReference type="EC" id="2.3.1.225" evidence="10"/>
<keyword evidence="3 10" id="KW-0812">Transmembrane</keyword>
<keyword evidence="2 10" id="KW-0808">Transferase</keyword>
<evidence type="ECO:0000256" key="8">
    <source>
        <dbReference type="ARBA" id="ARBA00023315"/>
    </source>
</evidence>
<feature type="transmembrane region" description="Helical" evidence="10">
    <location>
        <begin position="6"/>
        <end position="24"/>
    </location>
</feature>
<feature type="transmembrane region" description="Helical" evidence="10">
    <location>
        <begin position="200"/>
        <end position="224"/>
    </location>
</feature>
<dbReference type="PROSITE" id="PS01287">
    <property type="entry name" value="RTC"/>
    <property type="match status" value="1"/>
</dbReference>
<comment type="subcellular location">
    <subcellularLocation>
        <location evidence="1">Membrane</location>
        <topology evidence="1">Multi-pass membrane protein</topology>
    </subcellularLocation>
</comment>
<feature type="transmembrane region" description="Helical" evidence="10">
    <location>
        <begin position="108"/>
        <end position="127"/>
    </location>
</feature>
<evidence type="ECO:0000256" key="7">
    <source>
        <dbReference type="ARBA" id="ARBA00023288"/>
    </source>
</evidence>
<comment type="domain">
    <text evidence="10">The DHHC domain is required for palmitoyltransferase activity.</text>
</comment>
<dbReference type="VEuPathDB" id="FungiDB:SAPIO_CDS5422"/>
<accession>A0A084G6K9</accession>
<dbReference type="OrthoDB" id="9909019at2759"/>
<comment type="caution">
    <text evidence="12">The sequence shown here is derived from an EMBL/GenBank/DDBJ whole genome shotgun (WGS) entry which is preliminary data.</text>
</comment>
<evidence type="ECO:0000256" key="6">
    <source>
        <dbReference type="ARBA" id="ARBA00023139"/>
    </source>
</evidence>
<evidence type="ECO:0000256" key="10">
    <source>
        <dbReference type="RuleBase" id="RU079119"/>
    </source>
</evidence>
<feature type="transmembrane region" description="Helical" evidence="10">
    <location>
        <begin position="79"/>
        <end position="96"/>
    </location>
</feature>
<dbReference type="Pfam" id="PF01529">
    <property type="entry name" value="DHHC"/>
    <property type="match status" value="1"/>
</dbReference>
<keyword evidence="7" id="KW-0449">Lipoprotein</keyword>
<evidence type="ECO:0000256" key="9">
    <source>
        <dbReference type="ARBA" id="ARBA00048048"/>
    </source>
</evidence>
<organism evidence="12 13">
    <name type="scientific">Pseudallescheria apiosperma</name>
    <name type="common">Scedosporium apiospermum</name>
    <dbReference type="NCBI Taxonomy" id="563466"/>
    <lineage>
        <taxon>Eukaryota</taxon>
        <taxon>Fungi</taxon>
        <taxon>Dikarya</taxon>
        <taxon>Ascomycota</taxon>
        <taxon>Pezizomycotina</taxon>
        <taxon>Sordariomycetes</taxon>
        <taxon>Hypocreomycetidae</taxon>
        <taxon>Microascales</taxon>
        <taxon>Microascaceae</taxon>
        <taxon>Scedosporium</taxon>
    </lineage>
</organism>
<dbReference type="RefSeq" id="XP_016642770.1">
    <property type="nucleotide sequence ID" value="XM_016787755.1"/>
</dbReference>
<comment type="similarity">
    <text evidence="10">Belongs to the DHHC palmitoyltransferase family.</text>
</comment>
<keyword evidence="6" id="KW-0564">Palmitate</keyword>
<dbReference type="KEGG" id="sapo:SAPIO_CDS5422"/>
<evidence type="ECO:0000313" key="12">
    <source>
        <dbReference type="EMBL" id="KEZ42971.1"/>
    </source>
</evidence>